<keyword evidence="2" id="KW-1185">Reference proteome</keyword>
<dbReference type="OrthoDB" id="261831at2759"/>
<sequence length="189" mass="20863">MGLVARKVSLTLKKTKGGQIHCRLLVESLGCSPCRRLRSGYAQFFLLLSPSSVRIQATPHGSDVDLYVAANNDILYFEDRIPQLTKLMASVSNLNVCSSSIGFTQSVAQFVVSTNTNGEAGSTVVLGDNLSAGGRKLLHGLLVDPTSFQPLINWTRRRKHPHSRSLCRRLPQTRPRTGFRAIGRFRSIR</sequence>
<name>A0A0R3UCB2_MESCO</name>
<reference evidence="1 2" key="1">
    <citation type="submission" date="2018-10" db="EMBL/GenBank/DDBJ databases">
        <authorList>
            <consortium name="Pathogen Informatics"/>
        </authorList>
    </citation>
    <scope>NUCLEOTIDE SEQUENCE [LARGE SCALE GENOMIC DNA]</scope>
</reference>
<gene>
    <name evidence="1" type="ORF">MCOS_LOCUS4561</name>
</gene>
<evidence type="ECO:0000313" key="1">
    <source>
        <dbReference type="EMBL" id="VDD78558.1"/>
    </source>
</evidence>
<dbReference type="EMBL" id="UXSR01001861">
    <property type="protein sequence ID" value="VDD78558.1"/>
    <property type="molecule type" value="Genomic_DNA"/>
</dbReference>
<evidence type="ECO:0000313" key="2">
    <source>
        <dbReference type="Proteomes" id="UP000267029"/>
    </source>
</evidence>
<dbReference type="STRING" id="53468.A0A0R3UCB2"/>
<dbReference type="AlphaFoldDB" id="A0A0R3UCB2"/>
<organism evidence="1 2">
    <name type="scientific">Mesocestoides corti</name>
    <name type="common">Flatworm</name>
    <dbReference type="NCBI Taxonomy" id="53468"/>
    <lineage>
        <taxon>Eukaryota</taxon>
        <taxon>Metazoa</taxon>
        <taxon>Spiralia</taxon>
        <taxon>Lophotrochozoa</taxon>
        <taxon>Platyhelminthes</taxon>
        <taxon>Cestoda</taxon>
        <taxon>Eucestoda</taxon>
        <taxon>Cyclophyllidea</taxon>
        <taxon>Mesocestoididae</taxon>
        <taxon>Mesocestoides</taxon>
    </lineage>
</organism>
<protein>
    <submittedName>
        <fullName evidence="1">Uncharacterized protein</fullName>
    </submittedName>
</protein>
<dbReference type="Proteomes" id="UP000267029">
    <property type="component" value="Unassembled WGS sequence"/>
</dbReference>
<accession>A0A0R3UCB2</accession>
<proteinExistence type="predicted"/>